<sequence length="108" mass="11847">MAGAVGERLWLITRGFTSSLLHQDMLRDSGRYDRMILEEVAARGFAVNRAAAMADCERILAIPRVWAVVTDIVGELREHGRLDAEAVQTVMGRHGVGTALRDAGVSVW</sequence>
<proteinExistence type="predicted"/>
<keyword evidence="2" id="KW-1185">Reference proteome</keyword>
<name>A0A368SXH1_9ACTN</name>
<organism evidence="1 2">
    <name type="scientific">Marinitenerispora sediminis</name>
    <dbReference type="NCBI Taxonomy" id="1931232"/>
    <lineage>
        <taxon>Bacteria</taxon>
        <taxon>Bacillati</taxon>
        <taxon>Actinomycetota</taxon>
        <taxon>Actinomycetes</taxon>
        <taxon>Streptosporangiales</taxon>
        <taxon>Nocardiopsidaceae</taxon>
        <taxon>Marinitenerispora</taxon>
    </lineage>
</organism>
<accession>A0A368SXH1</accession>
<dbReference type="AlphaFoldDB" id="A0A368SXH1"/>
<reference evidence="1 2" key="1">
    <citation type="submission" date="2018-04" db="EMBL/GenBank/DDBJ databases">
        <title>Novel actinobacteria from marine sediment.</title>
        <authorList>
            <person name="Ng Z.Y."/>
            <person name="Tan G.Y.A."/>
        </authorList>
    </citation>
    <scope>NUCLEOTIDE SEQUENCE [LARGE SCALE GENOMIC DNA]</scope>
    <source>
        <strain evidence="1 2">TPS81</strain>
    </source>
</reference>
<protein>
    <submittedName>
        <fullName evidence="1">Uncharacterized protein</fullName>
    </submittedName>
</protein>
<comment type="caution">
    <text evidence="1">The sequence shown here is derived from an EMBL/GenBank/DDBJ whole genome shotgun (WGS) entry which is preliminary data.</text>
</comment>
<evidence type="ECO:0000313" key="1">
    <source>
        <dbReference type="EMBL" id="RCV47276.1"/>
    </source>
</evidence>
<dbReference type="EMBL" id="QEIN01000567">
    <property type="protein sequence ID" value="RCV47276.1"/>
    <property type="molecule type" value="Genomic_DNA"/>
</dbReference>
<dbReference type="Proteomes" id="UP000253318">
    <property type="component" value="Unassembled WGS sequence"/>
</dbReference>
<gene>
    <name evidence="1" type="ORF">DEF24_27340</name>
</gene>
<evidence type="ECO:0000313" key="2">
    <source>
        <dbReference type="Proteomes" id="UP000253318"/>
    </source>
</evidence>